<accession>A0A392PQN3</accession>
<evidence type="ECO:0000256" key="1">
    <source>
        <dbReference type="SAM" id="Phobius"/>
    </source>
</evidence>
<keyword evidence="1" id="KW-1133">Transmembrane helix</keyword>
<dbReference type="EMBL" id="LXQA010091177">
    <property type="protein sequence ID" value="MCI14154.1"/>
    <property type="molecule type" value="Genomic_DNA"/>
</dbReference>
<protein>
    <submittedName>
        <fullName evidence="2">ATP-dependent zinc metalloprotease FTSH 12 chloroplastic-like</fullName>
    </submittedName>
</protein>
<keyword evidence="2" id="KW-0378">Hydrolase</keyword>
<dbReference type="AlphaFoldDB" id="A0A392PQN3"/>
<keyword evidence="1" id="KW-0472">Membrane</keyword>
<evidence type="ECO:0000313" key="3">
    <source>
        <dbReference type="Proteomes" id="UP000265520"/>
    </source>
</evidence>
<dbReference type="GO" id="GO:0006508">
    <property type="term" value="P:proteolysis"/>
    <property type="evidence" value="ECO:0007669"/>
    <property type="project" value="UniProtKB-KW"/>
</dbReference>
<feature type="transmembrane region" description="Helical" evidence="1">
    <location>
        <begin position="54"/>
        <end position="74"/>
    </location>
</feature>
<sequence>VAAVVFTEDIKRLYVIMKEGFPLEYVVDIPLDPYLFDIITSSGVEVELLQKKQIHYFLKVAFAFLPGLLILWLIRQSLSLLHITSSRFLYKKYKQLFDMVYAENFILVRF</sequence>
<keyword evidence="2" id="KW-0482">Metalloprotease</keyword>
<proteinExistence type="predicted"/>
<keyword evidence="2" id="KW-0645">Protease</keyword>
<reference evidence="2 3" key="1">
    <citation type="journal article" date="2018" name="Front. Plant Sci.">
        <title>Red Clover (Trifolium pratense) and Zigzag Clover (T. medium) - A Picture of Genomic Similarities and Differences.</title>
        <authorList>
            <person name="Dluhosova J."/>
            <person name="Istvanek J."/>
            <person name="Nedelnik J."/>
            <person name="Repkova J."/>
        </authorList>
    </citation>
    <scope>NUCLEOTIDE SEQUENCE [LARGE SCALE GENOMIC DNA]</scope>
    <source>
        <strain evidence="3">cv. 10/8</strain>
        <tissue evidence="2">Leaf</tissue>
    </source>
</reference>
<dbReference type="Proteomes" id="UP000265520">
    <property type="component" value="Unassembled WGS sequence"/>
</dbReference>
<dbReference type="GO" id="GO:0008237">
    <property type="term" value="F:metallopeptidase activity"/>
    <property type="evidence" value="ECO:0007669"/>
    <property type="project" value="UniProtKB-KW"/>
</dbReference>
<comment type="caution">
    <text evidence="2">The sequence shown here is derived from an EMBL/GenBank/DDBJ whole genome shotgun (WGS) entry which is preliminary data.</text>
</comment>
<feature type="non-terminal residue" evidence="2">
    <location>
        <position position="1"/>
    </location>
</feature>
<keyword evidence="3" id="KW-1185">Reference proteome</keyword>
<evidence type="ECO:0000313" key="2">
    <source>
        <dbReference type="EMBL" id="MCI14154.1"/>
    </source>
</evidence>
<name>A0A392PQN3_9FABA</name>
<organism evidence="2 3">
    <name type="scientific">Trifolium medium</name>
    <dbReference type="NCBI Taxonomy" id="97028"/>
    <lineage>
        <taxon>Eukaryota</taxon>
        <taxon>Viridiplantae</taxon>
        <taxon>Streptophyta</taxon>
        <taxon>Embryophyta</taxon>
        <taxon>Tracheophyta</taxon>
        <taxon>Spermatophyta</taxon>
        <taxon>Magnoliopsida</taxon>
        <taxon>eudicotyledons</taxon>
        <taxon>Gunneridae</taxon>
        <taxon>Pentapetalae</taxon>
        <taxon>rosids</taxon>
        <taxon>fabids</taxon>
        <taxon>Fabales</taxon>
        <taxon>Fabaceae</taxon>
        <taxon>Papilionoideae</taxon>
        <taxon>50 kb inversion clade</taxon>
        <taxon>NPAAA clade</taxon>
        <taxon>Hologalegina</taxon>
        <taxon>IRL clade</taxon>
        <taxon>Trifolieae</taxon>
        <taxon>Trifolium</taxon>
    </lineage>
</organism>
<keyword evidence="1" id="KW-0812">Transmembrane</keyword>